<keyword evidence="4" id="KW-1185">Reference proteome</keyword>
<feature type="region of interest" description="Disordered" evidence="1">
    <location>
        <begin position="1"/>
        <end position="110"/>
    </location>
</feature>
<dbReference type="EMBL" id="JXMU01000043">
    <property type="protein sequence ID" value="KPA99893.1"/>
    <property type="molecule type" value="Genomic_DNA"/>
</dbReference>
<organism evidence="3 4">
    <name type="scientific">Ahrensia marina</name>
    <dbReference type="NCBI Taxonomy" id="1514904"/>
    <lineage>
        <taxon>Bacteria</taxon>
        <taxon>Pseudomonadati</taxon>
        <taxon>Pseudomonadota</taxon>
        <taxon>Alphaproteobacteria</taxon>
        <taxon>Hyphomicrobiales</taxon>
        <taxon>Ahrensiaceae</taxon>
        <taxon>Ahrensia</taxon>
    </lineage>
</organism>
<evidence type="ECO:0000313" key="4">
    <source>
        <dbReference type="Proteomes" id="UP000038011"/>
    </source>
</evidence>
<dbReference type="PATRIC" id="fig|1514904.3.peg.2801"/>
<feature type="compositionally biased region" description="Polar residues" evidence="1">
    <location>
        <begin position="90"/>
        <end position="101"/>
    </location>
</feature>
<gene>
    <name evidence="3" type="ORF">SU32_16730</name>
</gene>
<feature type="compositionally biased region" description="Basic and acidic residues" evidence="1">
    <location>
        <begin position="7"/>
        <end position="21"/>
    </location>
</feature>
<name>A0A0N0VKW3_9HYPH</name>
<dbReference type="STRING" id="1514904.SU32_16730"/>
<dbReference type="AlphaFoldDB" id="A0A0N0VKW3"/>
<dbReference type="OrthoDB" id="2086138at2"/>
<accession>A0A0N0VKW3</accession>
<sequence length="208" mass="23238">MASTKKKTSEESTGKNDIDHQRRARRRPPPAGRTARKVKRRPPPKSTTNLKEVKTVENERSIDRGSASVSRNLKEVGETEYKIGYGKPPTHSQFKKGQSGNPKGRPKGKTLFRTEVQEIGRKMATVRTNGKTSKVPMTRVVLQTVLQRALDGDKTSTKQILELFDKYLDEPGDEKNVAEISPADKALIDEYLAEITSFNDNEEAGSDK</sequence>
<proteinExistence type="predicted"/>
<reference evidence="3 4" key="1">
    <citation type="submission" date="2015-01" db="EMBL/GenBank/DDBJ databases">
        <title>Ahrensia donghaiensis sp. nov., a novel dimethylsulphoniopropionate-cleavage bacterium isolated from seawater and emended descriptions of the genus Ahrensia and Ahrensia kielensis.</title>
        <authorList>
            <person name="Liu J."/>
        </authorList>
    </citation>
    <scope>NUCLEOTIDE SEQUENCE [LARGE SCALE GENOMIC DNA]</scope>
    <source>
        <strain evidence="3 4">LZD062</strain>
    </source>
</reference>
<dbReference type="Pfam" id="PF18932">
    <property type="entry name" value="DUF5681"/>
    <property type="match status" value="1"/>
</dbReference>
<evidence type="ECO:0000259" key="2">
    <source>
        <dbReference type="Pfam" id="PF18932"/>
    </source>
</evidence>
<evidence type="ECO:0000256" key="1">
    <source>
        <dbReference type="SAM" id="MobiDB-lite"/>
    </source>
</evidence>
<dbReference type="Proteomes" id="UP000038011">
    <property type="component" value="Unassembled WGS sequence"/>
</dbReference>
<feature type="compositionally biased region" description="Basic and acidic residues" evidence="1">
    <location>
        <begin position="51"/>
        <end position="63"/>
    </location>
</feature>
<feature type="domain" description="DUF5681" evidence="2">
    <location>
        <begin position="91"/>
        <end position="166"/>
    </location>
</feature>
<dbReference type="RefSeq" id="WP_054000523.1">
    <property type="nucleotide sequence ID" value="NZ_JXMU01000043.1"/>
</dbReference>
<protein>
    <recommendedName>
        <fullName evidence="2">DUF5681 domain-containing protein</fullName>
    </recommendedName>
</protein>
<dbReference type="InterPro" id="IPR043736">
    <property type="entry name" value="DUF5681"/>
</dbReference>
<comment type="caution">
    <text evidence="3">The sequence shown here is derived from an EMBL/GenBank/DDBJ whole genome shotgun (WGS) entry which is preliminary data.</text>
</comment>
<feature type="compositionally biased region" description="Basic and acidic residues" evidence="1">
    <location>
        <begin position="72"/>
        <end position="81"/>
    </location>
</feature>
<evidence type="ECO:0000313" key="3">
    <source>
        <dbReference type="EMBL" id="KPA99893.1"/>
    </source>
</evidence>
<feature type="compositionally biased region" description="Basic residues" evidence="1">
    <location>
        <begin position="22"/>
        <end position="43"/>
    </location>
</feature>